<keyword evidence="1" id="KW-1185">Reference proteome</keyword>
<dbReference type="GeneID" id="54365184"/>
<organism evidence="2">
    <name type="scientific">Dissoconium aciculare CBS 342.82</name>
    <dbReference type="NCBI Taxonomy" id="1314786"/>
    <lineage>
        <taxon>Eukaryota</taxon>
        <taxon>Fungi</taxon>
        <taxon>Dikarya</taxon>
        <taxon>Ascomycota</taxon>
        <taxon>Pezizomycotina</taxon>
        <taxon>Dothideomycetes</taxon>
        <taxon>Dothideomycetidae</taxon>
        <taxon>Mycosphaerellales</taxon>
        <taxon>Dissoconiaceae</taxon>
        <taxon>Dissoconium</taxon>
    </lineage>
</organism>
<protein>
    <submittedName>
        <fullName evidence="2">Uncharacterized protein</fullName>
    </submittedName>
</protein>
<reference evidence="2" key="2">
    <citation type="submission" date="2020-04" db="EMBL/GenBank/DDBJ databases">
        <authorList>
            <consortium name="NCBI Genome Project"/>
        </authorList>
    </citation>
    <scope>NUCLEOTIDE SEQUENCE</scope>
    <source>
        <strain evidence="2">CBS 342.82</strain>
    </source>
</reference>
<reference evidence="2" key="1">
    <citation type="submission" date="2020-01" db="EMBL/GenBank/DDBJ databases">
        <authorList>
            <consortium name="DOE Joint Genome Institute"/>
            <person name="Haridas S."/>
            <person name="Albert R."/>
            <person name="Binder M."/>
            <person name="Bloem J."/>
            <person name="Labutti K."/>
            <person name="Salamov A."/>
            <person name="Andreopoulos B."/>
            <person name="Baker S.E."/>
            <person name="Barry K."/>
            <person name="Bills G."/>
            <person name="Bluhm B.H."/>
            <person name="Cannon C."/>
            <person name="Castanera R."/>
            <person name="Culley D.E."/>
            <person name="Daum C."/>
            <person name="Ezra D."/>
            <person name="Gonzalez J.B."/>
            <person name="Henrissat B."/>
            <person name="Kuo A."/>
            <person name="Liang C."/>
            <person name="Lipzen A."/>
            <person name="Lutzoni F."/>
            <person name="Magnuson J."/>
            <person name="Mondo S."/>
            <person name="Nolan M."/>
            <person name="Ohm R."/>
            <person name="Pangilinan J."/>
            <person name="Park H.-J."/>
            <person name="Ramirez L."/>
            <person name="Alfaro M."/>
            <person name="Sun H."/>
            <person name="Tritt A."/>
            <person name="Yoshinaga Y."/>
            <person name="Zwiers L.-H."/>
            <person name="Turgeon B.G."/>
            <person name="Goodwin S.B."/>
            <person name="Spatafora J.W."/>
            <person name="Crous P.W."/>
            <person name="Grigoriev I.V."/>
        </authorList>
    </citation>
    <scope>NUCLEOTIDE SEQUENCE</scope>
    <source>
        <strain evidence="2">CBS 342.82</strain>
    </source>
</reference>
<sequence>MNNPTVTEWNLPLSRSDFDKLVKGFNSEFRRSWVGDLYFILEVAADHPSGHDPAIKTIIWESLAEEDYQLTVATAKDAVVHISRAYMECEIEAYPKIDWKTTWEVAPLLEKAGSEVETD</sequence>
<accession>A0A6J3MB02</accession>
<proteinExistence type="predicted"/>
<evidence type="ECO:0000313" key="1">
    <source>
        <dbReference type="Proteomes" id="UP000504637"/>
    </source>
</evidence>
<name>A0A6J3MB02_9PEZI</name>
<dbReference type="OrthoDB" id="4521980at2759"/>
<dbReference type="RefSeq" id="XP_033461850.1">
    <property type="nucleotide sequence ID" value="XM_033607384.1"/>
</dbReference>
<reference evidence="2" key="3">
    <citation type="submission" date="2025-08" db="UniProtKB">
        <authorList>
            <consortium name="RefSeq"/>
        </authorList>
    </citation>
    <scope>IDENTIFICATION</scope>
    <source>
        <strain evidence="2">CBS 342.82</strain>
    </source>
</reference>
<dbReference type="Proteomes" id="UP000504637">
    <property type="component" value="Unplaced"/>
</dbReference>
<dbReference type="AlphaFoldDB" id="A0A6J3MB02"/>
<evidence type="ECO:0000313" key="2">
    <source>
        <dbReference type="RefSeq" id="XP_033461850.1"/>
    </source>
</evidence>
<gene>
    <name evidence="2" type="ORF">K489DRAFT_407561</name>
</gene>